<dbReference type="SUPFAM" id="SSF48452">
    <property type="entry name" value="TPR-like"/>
    <property type="match status" value="1"/>
</dbReference>
<evidence type="ECO:0000313" key="3">
    <source>
        <dbReference type="EMBL" id="CAL1543952.1"/>
    </source>
</evidence>
<dbReference type="Pfam" id="PF13181">
    <property type="entry name" value="TPR_8"/>
    <property type="match status" value="1"/>
</dbReference>
<keyword evidence="2" id="KW-0802">TPR repeat</keyword>
<evidence type="ECO:0000313" key="4">
    <source>
        <dbReference type="Proteomes" id="UP001497497"/>
    </source>
</evidence>
<dbReference type="SUPFAM" id="SSF81901">
    <property type="entry name" value="HCP-like"/>
    <property type="match status" value="1"/>
</dbReference>
<dbReference type="Gene3D" id="1.25.40.10">
    <property type="entry name" value="Tetratricopeptide repeat domain"/>
    <property type="match status" value="2"/>
</dbReference>
<dbReference type="EMBL" id="CAXITT010000585">
    <property type="protein sequence ID" value="CAL1543952.1"/>
    <property type="molecule type" value="Genomic_DNA"/>
</dbReference>
<dbReference type="InterPro" id="IPR019734">
    <property type="entry name" value="TPR_rpt"/>
</dbReference>
<feature type="non-terminal residue" evidence="3">
    <location>
        <position position="1"/>
    </location>
</feature>
<gene>
    <name evidence="3" type="ORF">GSLYS_00017465001</name>
</gene>
<accession>A0AAV2ID01</accession>
<name>A0AAV2ID01_LYMST</name>
<organism evidence="3 4">
    <name type="scientific">Lymnaea stagnalis</name>
    <name type="common">Great pond snail</name>
    <name type="synonym">Helix stagnalis</name>
    <dbReference type="NCBI Taxonomy" id="6523"/>
    <lineage>
        <taxon>Eukaryota</taxon>
        <taxon>Metazoa</taxon>
        <taxon>Spiralia</taxon>
        <taxon>Lophotrochozoa</taxon>
        <taxon>Mollusca</taxon>
        <taxon>Gastropoda</taxon>
        <taxon>Heterobranchia</taxon>
        <taxon>Euthyneura</taxon>
        <taxon>Panpulmonata</taxon>
        <taxon>Hygrophila</taxon>
        <taxon>Lymnaeoidea</taxon>
        <taxon>Lymnaeidae</taxon>
        <taxon>Lymnaea</taxon>
    </lineage>
</organism>
<sequence length="478" mass="55570">LAQEWPHVRHVLELAINCTSGTYDAFLKVAIHGRRLVMYCFPNECKDFYKALLINAKEYGSPQQQAVLEACLGHITASGTDWKLSEKYLDSAIETLKQVGPVHYYKWALARKANVLQRQGNNQESMKYFMKIKEVTNYDIPGEIDGILKLSEQQEEQDEITTEILEAVPIIFLGDNERAREKLHILLDEMDSRCPNHPELSILLNNIGLTIERGNKDLKGALEWYQKAYIQRSYLEKICPQDMVVPLNNIGMCYGRLNQLDRGKRYLEKALEIQRERAGVHYYTALTLAHIAELSIKQKNFLEAYEKALEAEEILEKIAKQHDFRLRVLNSLVHYRIIIRQLNLTTAETTTARFVKSAEDFVDYMLKLGSSIQLTDDGHHDMLTAYEHAMILNWGNSQEKFQKYKNEYLVFVLENDGVRDLMFSENDELALVAKHKSLYFYIRDTEYEDHDLETFISYMTHACAHCQEVKQVYSANMW</sequence>
<dbReference type="AlphaFoldDB" id="A0AAV2ID01"/>
<dbReference type="PANTHER" id="PTHR45641:SF19">
    <property type="entry name" value="NEPHROCYSTIN-3"/>
    <property type="match status" value="1"/>
</dbReference>
<keyword evidence="1" id="KW-0677">Repeat</keyword>
<dbReference type="Proteomes" id="UP001497497">
    <property type="component" value="Unassembled WGS sequence"/>
</dbReference>
<protein>
    <submittedName>
        <fullName evidence="3">Uncharacterized protein</fullName>
    </submittedName>
</protein>
<comment type="caution">
    <text evidence="3">The sequence shown here is derived from an EMBL/GenBank/DDBJ whole genome shotgun (WGS) entry which is preliminary data.</text>
</comment>
<evidence type="ECO:0000256" key="1">
    <source>
        <dbReference type="ARBA" id="ARBA00022737"/>
    </source>
</evidence>
<keyword evidence="4" id="KW-1185">Reference proteome</keyword>
<proteinExistence type="predicted"/>
<reference evidence="3 4" key="1">
    <citation type="submission" date="2024-04" db="EMBL/GenBank/DDBJ databases">
        <authorList>
            <consortium name="Genoscope - CEA"/>
            <person name="William W."/>
        </authorList>
    </citation>
    <scope>NUCLEOTIDE SEQUENCE [LARGE SCALE GENOMIC DNA]</scope>
</reference>
<dbReference type="SMART" id="SM00028">
    <property type="entry name" value="TPR"/>
    <property type="match status" value="3"/>
</dbReference>
<evidence type="ECO:0000256" key="2">
    <source>
        <dbReference type="ARBA" id="ARBA00022803"/>
    </source>
</evidence>
<dbReference type="InterPro" id="IPR011990">
    <property type="entry name" value="TPR-like_helical_dom_sf"/>
</dbReference>
<dbReference type="PANTHER" id="PTHR45641">
    <property type="entry name" value="TETRATRICOPEPTIDE REPEAT PROTEIN (AFU_ORTHOLOGUE AFUA_6G03870)"/>
    <property type="match status" value="1"/>
</dbReference>
<feature type="non-terminal residue" evidence="3">
    <location>
        <position position="478"/>
    </location>
</feature>